<gene>
    <name evidence="4" type="primary">asrB</name>
    <name evidence="4" type="ORF">STSP2_01454</name>
</gene>
<dbReference type="Gene3D" id="2.40.30.10">
    <property type="entry name" value="Translation factors"/>
    <property type="match status" value="1"/>
</dbReference>
<dbReference type="OrthoDB" id="9796486at2"/>
<dbReference type="STRING" id="1936003.STSP2_01454"/>
<dbReference type="GO" id="GO:0050660">
    <property type="term" value="F:flavin adenine dinucleotide binding"/>
    <property type="evidence" value="ECO:0007669"/>
    <property type="project" value="InterPro"/>
</dbReference>
<evidence type="ECO:0000256" key="2">
    <source>
        <dbReference type="PIRSR" id="PIRSR006816-2"/>
    </source>
</evidence>
<reference evidence="5" key="1">
    <citation type="submission" date="2017-02" db="EMBL/GenBank/DDBJ databases">
        <title>Comparative genomics and description of representatives of a novel lineage of planctomycetes thriving in anoxic sediments.</title>
        <authorList>
            <person name="Spring S."/>
            <person name="Bunk B."/>
            <person name="Sproer C."/>
        </authorList>
    </citation>
    <scope>NUCLEOTIDE SEQUENCE [LARGE SCALE GENOMIC DNA]</scope>
    <source>
        <strain evidence="5">ST-NAGAB-D1</strain>
    </source>
</reference>
<protein>
    <submittedName>
        <fullName evidence="4">Anaerobic sulfite reductase subunit B</fullName>
    </submittedName>
</protein>
<keyword evidence="2" id="KW-0001">2Fe-2S</keyword>
<dbReference type="PANTHER" id="PTHR43513">
    <property type="entry name" value="DIHYDROOROTATE DEHYDROGENASE B (NAD(+)), ELECTRON TRANSFER SUBUNIT"/>
    <property type="match status" value="1"/>
</dbReference>
<dbReference type="InterPro" id="IPR019480">
    <property type="entry name" value="Dihydroorotate_DH_Fe-S-bd"/>
</dbReference>
<dbReference type="InterPro" id="IPR017938">
    <property type="entry name" value="Riboflavin_synthase-like_b-brl"/>
</dbReference>
<feature type="binding site" evidence="1">
    <location>
        <begin position="77"/>
        <end position="79"/>
    </location>
    <ligand>
        <name>FAD</name>
        <dbReference type="ChEBI" id="CHEBI:57692"/>
    </ligand>
</feature>
<dbReference type="InterPro" id="IPR017927">
    <property type="entry name" value="FAD-bd_FR_type"/>
</dbReference>
<dbReference type="PRINTS" id="PR00410">
    <property type="entry name" value="PHEHYDRXLASE"/>
</dbReference>
<feature type="binding site" evidence="2">
    <location>
        <position position="245"/>
    </location>
    <ligand>
        <name>[2Fe-2S] cluster</name>
        <dbReference type="ChEBI" id="CHEBI:190135"/>
    </ligand>
</feature>
<dbReference type="Pfam" id="PF00175">
    <property type="entry name" value="NAD_binding_1"/>
    <property type="match status" value="1"/>
</dbReference>
<feature type="binding site" evidence="2">
    <location>
        <position position="250"/>
    </location>
    <ligand>
        <name>[2Fe-2S] cluster</name>
        <dbReference type="ChEBI" id="CHEBI:190135"/>
    </ligand>
</feature>
<dbReference type="AlphaFoldDB" id="A0A1U9NLB5"/>
<evidence type="ECO:0000256" key="1">
    <source>
        <dbReference type="PIRSR" id="PIRSR006816-1"/>
    </source>
</evidence>
<keyword evidence="5" id="KW-1185">Reference proteome</keyword>
<organism evidence="4 5">
    <name type="scientific">Anaerohalosphaera lusitana</name>
    <dbReference type="NCBI Taxonomy" id="1936003"/>
    <lineage>
        <taxon>Bacteria</taxon>
        <taxon>Pseudomonadati</taxon>
        <taxon>Planctomycetota</taxon>
        <taxon>Phycisphaerae</taxon>
        <taxon>Sedimentisphaerales</taxon>
        <taxon>Anaerohalosphaeraceae</taxon>
        <taxon>Anaerohalosphaera</taxon>
    </lineage>
</organism>
<dbReference type="InterPro" id="IPR039261">
    <property type="entry name" value="FNR_nucleotide-bd"/>
</dbReference>
<dbReference type="CDD" id="cd06221">
    <property type="entry name" value="sulfite_reductase_like"/>
    <property type="match status" value="1"/>
</dbReference>
<keyword evidence="2" id="KW-0408">Iron</keyword>
<dbReference type="KEGG" id="alus:STSP2_01454"/>
<dbReference type="Pfam" id="PF00970">
    <property type="entry name" value="FAD_binding_6"/>
    <property type="match status" value="1"/>
</dbReference>
<feature type="binding site" evidence="2">
    <location>
        <position position="253"/>
    </location>
    <ligand>
        <name>[2Fe-2S] cluster</name>
        <dbReference type="ChEBI" id="CHEBI:190135"/>
    </ligand>
</feature>
<dbReference type="SUPFAM" id="SSF52343">
    <property type="entry name" value="Ferredoxin reductase-like, C-terminal NADP-linked domain"/>
    <property type="match status" value="1"/>
</dbReference>
<name>A0A1U9NLB5_9BACT</name>
<dbReference type="Pfam" id="PF10418">
    <property type="entry name" value="DHODB_Fe-S_bind"/>
    <property type="match status" value="1"/>
</dbReference>
<dbReference type="PROSITE" id="PS51384">
    <property type="entry name" value="FAD_FR"/>
    <property type="match status" value="1"/>
</dbReference>
<feature type="domain" description="FAD-binding FR-type" evidence="3">
    <location>
        <begin position="12"/>
        <end position="109"/>
    </location>
</feature>
<keyword evidence="1" id="KW-0285">Flavoprotein</keyword>
<proteinExistence type="predicted"/>
<dbReference type="SUPFAM" id="SSF63380">
    <property type="entry name" value="Riboflavin synthase domain-like"/>
    <property type="match status" value="1"/>
</dbReference>
<dbReference type="GO" id="GO:0006221">
    <property type="term" value="P:pyrimidine nucleotide biosynthetic process"/>
    <property type="evidence" value="ECO:0007669"/>
    <property type="project" value="InterPro"/>
</dbReference>
<keyword evidence="2" id="KW-0479">Metal-binding</keyword>
<dbReference type="InterPro" id="IPR001433">
    <property type="entry name" value="OxRdtase_FAD/NAD-bd"/>
</dbReference>
<keyword evidence="1" id="KW-0274">FAD</keyword>
<dbReference type="InterPro" id="IPR008333">
    <property type="entry name" value="Cbr1-like_FAD-bd_dom"/>
</dbReference>
<dbReference type="EMBL" id="CP019791">
    <property type="protein sequence ID" value="AQT68296.1"/>
    <property type="molecule type" value="Genomic_DNA"/>
</dbReference>
<evidence type="ECO:0000313" key="4">
    <source>
        <dbReference type="EMBL" id="AQT68296.1"/>
    </source>
</evidence>
<evidence type="ECO:0000259" key="3">
    <source>
        <dbReference type="PROSITE" id="PS51384"/>
    </source>
</evidence>
<evidence type="ECO:0000313" key="5">
    <source>
        <dbReference type="Proteomes" id="UP000189674"/>
    </source>
</evidence>
<dbReference type="InterPro" id="IPR012165">
    <property type="entry name" value="Cyt_c3_hydrogenase_gsu"/>
</dbReference>
<dbReference type="PIRSF" id="PIRSF006816">
    <property type="entry name" value="Cyc3_hyd_g"/>
    <property type="match status" value="1"/>
</dbReference>
<comment type="cofactor">
    <cofactor evidence="2">
        <name>[2Fe-2S] cluster</name>
        <dbReference type="ChEBI" id="CHEBI:190135"/>
    </cofactor>
    <text evidence="2">Binds 1 [2Fe-2S] cluster per subunit.</text>
</comment>
<keyword evidence="2" id="KW-0411">Iron-sulfur</keyword>
<dbReference type="Gene3D" id="3.40.50.80">
    <property type="entry name" value="Nucleotide-binding domain of ferredoxin-NADP reductase (FNR) module"/>
    <property type="match status" value="1"/>
</dbReference>
<dbReference type="InterPro" id="IPR050353">
    <property type="entry name" value="PyrK_electron_transfer"/>
</dbReference>
<dbReference type="GO" id="GO:0051537">
    <property type="term" value="F:2 iron, 2 sulfur cluster binding"/>
    <property type="evidence" value="ECO:0007669"/>
    <property type="project" value="UniProtKB-KW"/>
</dbReference>
<comment type="cofactor">
    <cofactor evidence="1">
        <name>FAD</name>
        <dbReference type="ChEBI" id="CHEBI:57692"/>
    </cofactor>
    <text evidence="1">Binds 1 FAD per subunit.</text>
</comment>
<dbReference type="PANTHER" id="PTHR43513:SF1">
    <property type="entry name" value="ANAEROBIC SULFITE REDUCTASE SUBUNIT B"/>
    <property type="match status" value="1"/>
</dbReference>
<dbReference type="GO" id="GO:0046872">
    <property type="term" value="F:metal ion binding"/>
    <property type="evidence" value="ECO:0007669"/>
    <property type="project" value="UniProtKB-KW"/>
</dbReference>
<feature type="binding site" evidence="2">
    <location>
        <position position="261"/>
    </location>
    <ligand>
        <name>[2Fe-2S] cluster</name>
        <dbReference type="ChEBI" id="CHEBI:190135"/>
    </ligand>
</feature>
<dbReference type="GO" id="GO:0016491">
    <property type="term" value="F:oxidoreductase activity"/>
    <property type="evidence" value="ECO:0007669"/>
    <property type="project" value="InterPro"/>
</dbReference>
<accession>A0A1U9NLB5</accession>
<dbReference type="RefSeq" id="WP_146661168.1">
    <property type="nucleotide sequence ID" value="NZ_CP019791.1"/>
</dbReference>
<dbReference type="Proteomes" id="UP000189674">
    <property type="component" value="Chromosome"/>
</dbReference>
<sequence>MCDCCSSKKDIYLPELATVKKRKLMNGTELYLLIQLDSGEELGHKPGQFVEVSIAGIGECPISISSSPTQKGGFELVVRNAGSVTKAIHKLKVGDKVGIRGPFGEGYHIDQLKNRNLICICGGLGLAPQRSLINYILDNPSDFGTLTVLLGTKCYPQRFFREELAKWAEGDDMTFKETVDEEHDCWTGNVGVVTTLIPKVESHLKDSAVLVCGPPVMYKFVLMALEEYDIPHDDIYVNLERRMKCGVGKCGHCQINGEYVCQSGPVYRYSEIGAMPEAI</sequence>